<accession>A0AAV1U5M4</accession>
<comment type="caution">
    <text evidence="1">The sequence shown here is derived from an EMBL/GenBank/DDBJ whole genome shotgun (WGS) entry which is preliminary data.</text>
</comment>
<evidence type="ECO:0000313" key="2">
    <source>
        <dbReference type="Proteomes" id="UP001162060"/>
    </source>
</evidence>
<dbReference type="InterPro" id="IPR011008">
    <property type="entry name" value="Dimeric_a/b-barrel"/>
</dbReference>
<proteinExistence type="predicted"/>
<evidence type="ECO:0008006" key="3">
    <source>
        <dbReference type="Google" id="ProtNLM"/>
    </source>
</evidence>
<dbReference type="EMBL" id="CAKLBY020000153">
    <property type="protein sequence ID" value="CAK7929336.1"/>
    <property type="molecule type" value="Genomic_DNA"/>
</dbReference>
<dbReference type="SUPFAM" id="SSF54909">
    <property type="entry name" value="Dimeric alpha+beta barrel"/>
    <property type="match status" value="1"/>
</dbReference>
<reference evidence="1" key="1">
    <citation type="submission" date="2024-01" db="EMBL/GenBank/DDBJ databases">
        <authorList>
            <person name="Webb A."/>
        </authorList>
    </citation>
    <scope>NUCLEOTIDE SEQUENCE</scope>
    <source>
        <strain evidence="1">Pm1</strain>
    </source>
</reference>
<evidence type="ECO:0000313" key="1">
    <source>
        <dbReference type="EMBL" id="CAK7929336.1"/>
    </source>
</evidence>
<dbReference type="PANTHER" id="PTHR38052">
    <property type="entry name" value="EXPRESSED PROTEIN"/>
    <property type="match status" value="1"/>
</dbReference>
<name>A0AAV1U5M4_9STRA</name>
<dbReference type="AlphaFoldDB" id="A0AAV1U5M4"/>
<gene>
    <name evidence="1" type="ORF">PM001_LOCUS14486</name>
</gene>
<dbReference type="PANTHER" id="PTHR38052:SF1">
    <property type="entry name" value="ABM DOMAIN-CONTAINING PROTEIN"/>
    <property type="match status" value="1"/>
</dbReference>
<sequence length="110" mass="12709">MVFTLVVHLHVREGKDVERKIHDKLIEASKMYMTYADVIGWHAMQDHADPCKWTIVERYKFSSGVHIHDANPYFDAFGTYMGPLLDQPVDVRQCNELDTSEPVPCRLDGM</sequence>
<organism evidence="1 2">
    <name type="scientific">Peronospora matthiolae</name>
    <dbReference type="NCBI Taxonomy" id="2874970"/>
    <lineage>
        <taxon>Eukaryota</taxon>
        <taxon>Sar</taxon>
        <taxon>Stramenopiles</taxon>
        <taxon>Oomycota</taxon>
        <taxon>Peronosporomycetes</taxon>
        <taxon>Peronosporales</taxon>
        <taxon>Peronosporaceae</taxon>
        <taxon>Peronospora</taxon>
    </lineage>
</organism>
<protein>
    <recommendedName>
        <fullName evidence="3">ABM domain-containing protein</fullName>
    </recommendedName>
</protein>
<dbReference type="Proteomes" id="UP001162060">
    <property type="component" value="Unassembled WGS sequence"/>
</dbReference>
<dbReference type="Gene3D" id="3.30.70.100">
    <property type="match status" value="1"/>
</dbReference>